<dbReference type="PROSITE" id="PS51272">
    <property type="entry name" value="SLH"/>
    <property type="match status" value="3"/>
</dbReference>
<feature type="signal peptide" evidence="2">
    <location>
        <begin position="1"/>
        <end position="24"/>
    </location>
</feature>
<sequence>MKKPWVRAAVLALSLFVLPLPAEAAKIVVDPGHGGMDSGAVGINGLMEKTVNLDIAQKLRDALVQRGYEVVMTRQSDVYWSLKERVDYTDVQDADLFVSVHANSYSNPNTRGSMVLYYDDASPQESYPASERMKALTPQSRELAQKVLDAFVRKTGLPNQGLTQSAVYVVRMGSIPSILVETAFLSNKTDAALLANSDERTLMAGAIAEGIEAYLPPDELFPDLRGHWAREAVLRLQAQHVVEGTGSHFEPNRMLTRAEWVTLLGRVFDLPAGAAGSCGAPGTVGGAVYGGGCGSGAAGGLSAFRDVNAGHWAFAALEKAVKAGVLEGYPDGTLRPDRPVTRAEAAALLQRLAEAPQAPAGRQPFQDVPAGYWAAQAIAGLQAAGWVDGVTAEQFRPERSITRAEAAALIDRYVQSAPKKPKNQP</sequence>
<feature type="domain" description="SLH" evidence="3">
    <location>
        <begin position="300"/>
        <end position="363"/>
    </location>
</feature>
<feature type="chain" id="PRO_5045212626" evidence="2">
    <location>
        <begin position="25"/>
        <end position="425"/>
    </location>
</feature>
<feature type="domain" description="SLH" evidence="3">
    <location>
        <begin position="364"/>
        <end position="424"/>
    </location>
</feature>
<dbReference type="Pfam" id="PF01520">
    <property type="entry name" value="Amidase_3"/>
    <property type="match status" value="1"/>
</dbReference>
<dbReference type="InterPro" id="IPR002508">
    <property type="entry name" value="MurNAc-LAA_cat"/>
</dbReference>
<organism evidence="4 5">
    <name type="scientific">Paenibacillus gyeongsangnamensis</name>
    <dbReference type="NCBI Taxonomy" id="3388067"/>
    <lineage>
        <taxon>Bacteria</taxon>
        <taxon>Bacillati</taxon>
        <taxon>Bacillota</taxon>
        <taxon>Bacilli</taxon>
        <taxon>Bacillales</taxon>
        <taxon>Paenibacillaceae</taxon>
        <taxon>Paenibacillus</taxon>
    </lineage>
</organism>
<accession>A0ABT4Q938</accession>
<dbReference type="SUPFAM" id="SSF53187">
    <property type="entry name" value="Zn-dependent exopeptidases"/>
    <property type="match status" value="1"/>
</dbReference>
<dbReference type="InterPro" id="IPR050695">
    <property type="entry name" value="N-acetylmuramoyl_amidase_3"/>
</dbReference>
<dbReference type="PANTHER" id="PTHR30404">
    <property type="entry name" value="N-ACETYLMURAMOYL-L-ALANINE AMIDASE"/>
    <property type="match status" value="1"/>
</dbReference>
<dbReference type="GO" id="GO:0008745">
    <property type="term" value="F:N-acetylmuramoyl-L-alanine amidase activity"/>
    <property type="evidence" value="ECO:0007669"/>
    <property type="project" value="UniProtKB-EC"/>
</dbReference>
<evidence type="ECO:0000313" key="5">
    <source>
        <dbReference type="Proteomes" id="UP001527882"/>
    </source>
</evidence>
<dbReference type="RefSeq" id="WP_269881838.1">
    <property type="nucleotide sequence ID" value="NZ_JAQAGZ010000007.1"/>
</dbReference>
<reference evidence="4 5" key="1">
    <citation type="submission" date="2022-12" db="EMBL/GenBank/DDBJ databases">
        <title>Draft genome sequence of Paenibacillus sp. dW9.</title>
        <authorList>
            <person name="Choi E.-W."/>
            <person name="Kim D.-U."/>
        </authorList>
    </citation>
    <scope>NUCLEOTIDE SEQUENCE [LARGE SCALE GENOMIC DNA]</scope>
    <source>
        <strain evidence="5">dW9</strain>
    </source>
</reference>
<proteinExistence type="predicted"/>
<gene>
    <name evidence="4" type="ORF">O9H85_13080</name>
</gene>
<dbReference type="Pfam" id="PF00395">
    <property type="entry name" value="SLH"/>
    <property type="match status" value="3"/>
</dbReference>
<dbReference type="InterPro" id="IPR001119">
    <property type="entry name" value="SLH_dom"/>
</dbReference>
<keyword evidence="1 4" id="KW-0378">Hydrolase</keyword>
<protein>
    <submittedName>
        <fullName evidence="4">N-acetylmuramoyl-L-alanine amidase</fullName>
        <ecNumber evidence="4">3.5.1.28</ecNumber>
    </submittedName>
</protein>
<evidence type="ECO:0000259" key="3">
    <source>
        <dbReference type="PROSITE" id="PS51272"/>
    </source>
</evidence>
<keyword evidence="2" id="KW-0732">Signal</keyword>
<name>A0ABT4Q938_9BACL</name>
<dbReference type="CDD" id="cd02696">
    <property type="entry name" value="MurNAc-LAA"/>
    <property type="match status" value="1"/>
</dbReference>
<dbReference type="Gene3D" id="3.40.630.40">
    <property type="entry name" value="Zn-dependent exopeptidases"/>
    <property type="match status" value="1"/>
</dbReference>
<dbReference type="EC" id="3.5.1.28" evidence="4"/>
<dbReference type="PANTHER" id="PTHR30404:SF0">
    <property type="entry name" value="N-ACETYLMURAMOYL-L-ALANINE AMIDASE AMIC"/>
    <property type="match status" value="1"/>
</dbReference>
<dbReference type="Proteomes" id="UP001527882">
    <property type="component" value="Unassembled WGS sequence"/>
</dbReference>
<feature type="domain" description="SLH" evidence="3">
    <location>
        <begin position="216"/>
        <end position="278"/>
    </location>
</feature>
<evidence type="ECO:0000313" key="4">
    <source>
        <dbReference type="EMBL" id="MCZ8513343.1"/>
    </source>
</evidence>
<evidence type="ECO:0000256" key="2">
    <source>
        <dbReference type="SAM" id="SignalP"/>
    </source>
</evidence>
<keyword evidence="5" id="KW-1185">Reference proteome</keyword>
<comment type="caution">
    <text evidence="4">The sequence shown here is derived from an EMBL/GenBank/DDBJ whole genome shotgun (WGS) entry which is preliminary data.</text>
</comment>
<evidence type="ECO:0000256" key="1">
    <source>
        <dbReference type="ARBA" id="ARBA00022801"/>
    </source>
</evidence>
<dbReference type="EMBL" id="JAQAGZ010000007">
    <property type="protein sequence ID" value="MCZ8513343.1"/>
    <property type="molecule type" value="Genomic_DNA"/>
</dbReference>
<dbReference type="SMART" id="SM00646">
    <property type="entry name" value="Ami_3"/>
    <property type="match status" value="1"/>
</dbReference>